<proteinExistence type="predicted"/>
<organism evidence="3 4">
    <name type="scientific">Phyllostomus discolor</name>
    <name type="common">pale spear-nosed bat</name>
    <dbReference type="NCBI Taxonomy" id="89673"/>
    <lineage>
        <taxon>Eukaryota</taxon>
        <taxon>Metazoa</taxon>
        <taxon>Chordata</taxon>
        <taxon>Craniata</taxon>
        <taxon>Vertebrata</taxon>
        <taxon>Euteleostomi</taxon>
        <taxon>Mammalia</taxon>
        <taxon>Eutheria</taxon>
        <taxon>Laurasiatheria</taxon>
        <taxon>Chiroptera</taxon>
        <taxon>Yangochiroptera</taxon>
        <taxon>Phyllostomidae</taxon>
        <taxon>Phyllostominae</taxon>
        <taxon>Phyllostomus</taxon>
    </lineage>
</organism>
<gene>
    <name evidence="3" type="ORF">HJG60_005118</name>
</gene>
<reference evidence="3 4" key="1">
    <citation type="journal article" date="2020" name="Nature">
        <title>Six reference-quality genomes reveal evolution of bat adaptations.</title>
        <authorList>
            <person name="Jebb D."/>
            <person name="Huang Z."/>
            <person name="Pippel M."/>
            <person name="Hughes G.M."/>
            <person name="Lavrichenko K."/>
            <person name="Devanna P."/>
            <person name="Winkler S."/>
            <person name="Jermiin L.S."/>
            <person name="Skirmuntt E.C."/>
            <person name="Katzourakis A."/>
            <person name="Burkitt-Gray L."/>
            <person name="Ray D.A."/>
            <person name="Sullivan K.A.M."/>
            <person name="Roscito J.G."/>
            <person name="Kirilenko B.M."/>
            <person name="Davalos L.M."/>
            <person name="Corthals A.P."/>
            <person name="Power M.L."/>
            <person name="Jones G."/>
            <person name="Ransome R.D."/>
            <person name="Dechmann D.K.N."/>
            <person name="Locatelli A.G."/>
            <person name="Puechmaille S.J."/>
            <person name="Fedrigo O."/>
            <person name="Jarvis E.D."/>
            <person name="Hiller M."/>
            <person name="Vernes S.C."/>
            <person name="Myers E.W."/>
            <person name="Teeling E.C."/>
        </authorList>
    </citation>
    <scope>NUCLEOTIDE SEQUENCE [LARGE SCALE GENOMIC DNA]</scope>
    <source>
        <strain evidence="3">Bat1K_MPI-CBG_1</strain>
    </source>
</reference>
<feature type="region of interest" description="Disordered" evidence="2">
    <location>
        <begin position="121"/>
        <end position="142"/>
    </location>
</feature>
<feature type="coiled-coil region" evidence="1">
    <location>
        <begin position="240"/>
        <end position="267"/>
    </location>
</feature>
<feature type="compositionally biased region" description="Basic and acidic residues" evidence="2">
    <location>
        <begin position="121"/>
        <end position="135"/>
    </location>
</feature>
<evidence type="ECO:0000256" key="2">
    <source>
        <dbReference type="SAM" id="MobiDB-lite"/>
    </source>
</evidence>
<keyword evidence="1" id="KW-0175">Coiled coil</keyword>
<feature type="region of interest" description="Disordered" evidence="2">
    <location>
        <begin position="270"/>
        <end position="333"/>
    </location>
</feature>
<comment type="caution">
    <text evidence="3">The sequence shown here is derived from an EMBL/GenBank/DDBJ whole genome shotgun (WGS) entry which is preliminary data.</text>
</comment>
<sequence>MTQEKEAQQDRPAGPPLETGAKDAVSDHLIEDLLMAQKEILSQQEVIMSLRKNLSDAHGRMSDLRGELNEKQKLELERNVALVQQQKNELSALKEKMAQMTGLVERKDRELQVLKEAFRASREEHRLQPHKDKQQKPRSAAQMRDISVQIEPVRTNAFLSSQEAQNGLVNLGTEKSGKMDVAEALELSEKLYMDLSKTLGSLMNIKDMAGHVSMKHLSPKERERVNQLRQRDLDLVFDKITQLKSRLERKEELLRGYEKDIEQLRYRPCPRVPAERPRPPLPPAKPQGRGTQTGVWNGKNLRTVTRAGSDKRLAETAATEGRAQGLPLTALRQ</sequence>
<evidence type="ECO:0000313" key="3">
    <source>
        <dbReference type="EMBL" id="KAF6108786.1"/>
    </source>
</evidence>
<dbReference type="Proteomes" id="UP000664940">
    <property type="component" value="Unassembled WGS sequence"/>
</dbReference>
<evidence type="ECO:0000256" key="1">
    <source>
        <dbReference type="SAM" id="Coils"/>
    </source>
</evidence>
<feature type="compositionally biased region" description="Polar residues" evidence="2">
    <location>
        <begin position="290"/>
        <end position="303"/>
    </location>
</feature>
<protein>
    <submittedName>
        <fullName evidence="3">Forkhead associated phosphopeptide binding domain 1</fullName>
    </submittedName>
</protein>
<feature type="region of interest" description="Disordered" evidence="2">
    <location>
        <begin position="1"/>
        <end position="23"/>
    </location>
</feature>
<dbReference type="AlphaFoldDB" id="A0A834E9J3"/>
<accession>A0A834E9J3</accession>
<dbReference type="EMBL" id="JABVXQ010000005">
    <property type="protein sequence ID" value="KAF6108786.1"/>
    <property type="molecule type" value="Genomic_DNA"/>
</dbReference>
<name>A0A834E9J3_9CHIR</name>
<evidence type="ECO:0000313" key="4">
    <source>
        <dbReference type="Proteomes" id="UP000664940"/>
    </source>
</evidence>